<feature type="region of interest" description="Disordered" evidence="1">
    <location>
        <begin position="139"/>
        <end position="729"/>
    </location>
</feature>
<feature type="compositionally biased region" description="Polar residues" evidence="1">
    <location>
        <begin position="79"/>
        <end position="98"/>
    </location>
</feature>
<feature type="region of interest" description="Disordered" evidence="1">
    <location>
        <begin position="1"/>
        <end position="118"/>
    </location>
</feature>
<reference evidence="3 4" key="1">
    <citation type="submission" date="2017-06" db="EMBL/GenBank/DDBJ databases">
        <title>Draft genome sequence of a variant of Elsinoe murrayae.</title>
        <authorList>
            <person name="Cheng Q."/>
        </authorList>
    </citation>
    <scope>NUCLEOTIDE SEQUENCE [LARGE SCALE GENOMIC DNA]</scope>
    <source>
        <strain evidence="3 4">CQ-2017a</strain>
    </source>
</reference>
<dbReference type="SUPFAM" id="SSF50729">
    <property type="entry name" value="PH domain-like"/>
    <property type="match status" value="1"/>
</dbReference>
<dbReference type="InterPro" id="IPR000904">
    <property type="entry name" value="Sec7_dom"/>
</dbReference>
<dbReference type="GO" id="GO:0005085">
    <property type="term" value="F:guanyl-nucleotide exchange factor activity"/>
    <property type="evidence" value="ECO:0007669"/>
    <property type="project" value="InterPro"/>
</dbReference>
<dbReference type="Gene3D" id="2.30.29.30">
    <property type="entry name" value="Pleckstrin-homology domain (PH domain)/Phosphotyrosine-binding domain (PTB)"/>
    <property type="match status" value="1"/>
</dbReference>
<feature type="compositionally biased region" description="Polar residues" evidence="1">
    <location>
        <begin position="987"/>
        <end position="998"/>
    </location>
</feature>
<protein>
    <submittedName>
        <fullName evidence="3">PH and SEC7 domain-containing protein</fullName>
    </submittedName>
</protein>
<organism evidence="3 4">
    <name type="scientific">Sphaceloma murrayae</name>
    <dbReference type="NCBI Taxonomy" id="2082308"/>
    <lineage>
        <taxon>Eukaryota</taxon>
        <taxon>Fungi</taxon>
        <taxon>Dikarya</taxon>
        <taxon>Ascomycota</taxon>
        <taxon>Pezizomycotina</taxon>
        <taxon>Dothideomycetes</taxon>
        <taxon>Dothideomycetidae</taxon>
        <taxon>Myriangiales</taxon>
        <taxon>Elsinoaceae</taxon>
        <taxon>Sphaceloma</taxon>
    </lineage>
</organism>
<dbReference type="PANTHER" id="PTHR10663">
    <property type="entry name" value="GUANYL-NUCLEOTIDE EXCHANGE FACTOR"/>
    <property type="match status" value="1"/>
</dbReference>
<feature type="region of interest" description="Disordered" evidence="1">
    <location>
        <begin position="1396"/>
        <end position="1432"/>
    </location>
</feature>
<feature type="compositionally biased region" description="Basic and acidic residues" evidence="1">
    <location>
        <begin position="60"/>
        <end position="78"/>
    </location>
</feature>
<dbReference type="PROSITE" id="PS50190">
    <property type="entry name" value="SEC7"/>
    <property type="match status" value="1"/>
</dbReference>
<dbReference type="Proteomes" id="UP000243797">
    <property type="component" value="Unassembled WGS sequence"/>
</dbReference>
<evidence type="ECO:0000313" key="3">
    <source>
        <dbReference type="EMBL" id="PNS17250.1"/>
    </source>
</evidence>
<feature type="compositionally biased region" description="Polar residues" evidence="1">
    <location>
        <begin position="428"/>
        <end position="458"/>
    </location>
</feature>
<feature type="region of interest" description="Disordered" evidence="1">
    <location>
        <begin position="967"/>
        <end position="1016"/>
    </location>
</feature>
<feature type="compositionally biased region" description="Polar residues" evidence="1">
    <location>
        <begin position="538"/>
        <end position="547"/>
    </location>
</feature>
<dbReference type="InParanoid" id="A0A2K1QQN8"/>
<evidence type="ECO:0000313" key="4">
    <source>
        <dbReference type="Proteomes" id="UP000243797"/>
    </source>
</evidence>
<dbReference type="OrthoDB" id="2157641at2759"/>
<keyword evidence="4" id="KW-1185">Reference proteome</keyword>
<feature type="compositionally biased region" description="Polar residues" evidence="1">
    <location>
        <begin position="1"/>
        <end position="20"/>
    </location>
</feature>
<feature type="compositionally biased region" description="Polar residues" evidence="1">
    <location>
        <begin position="663"/>
        <end position="696"/>
    </location>
</feature>
<evidence type="ECO:0000256" key="1">
    <source>
        <dbReference type="SAM" id="MobiDB-lite"/>
    </source>
</evidence>
<feature type="compositionally biased region" description="Low complexity" evidence="1">
    <location>
        <begin position="393"/>
        <end position="408"/>
    </location>
</feature>
<dbReference type="InterPro" id="IPR023394">
    <property type="entry name" value="Sec7_C_sf"/>
</dbReference>
<feature type="domain" description="SEC7" evidence="2">
    <location>
        <begin position="794"/>
        <end position="971"/>
    </location>
</feature>
<feature type="compositionally biased region" description="Basic and acidic residues" evidence="1">
    <location>
        <begin position="1000"/>
        <end position="1012"/>
    </location>
</feature>
<gene>
    <name evidence="3" type="ORF">CAC42_6933</name>
</gene>
<dbReference type="InterPro" id="IPR041681">
    <property type="entry name" value="PH_9"/>
</dbReference>
<feature type="region of interest" description="Disordered" evidence="1">
    <location>
        <begin position="1552"/>
        <end position="1611"/>
    </location>
</feature>
<feature type="compositionally biased region" description="Basic and acidic residues" evidence="1">
    <location>
        <begin position="267"/>
        <end position="286"/>
    </location>
</feature>
<name>A0A2K1QQN8_9PEZI</name>
<evidence type="ECO:0000259" key="2">
    <source>
        <dbReference type="PROSITE" id="PS50190"/>
    </source>
</evidence>
<feature type="compositionally biased region" description="Basic and acidic residues" evidence="1">
    <location>
        <begin position="1552"/>
        <end position="1589"/>
    </location>
</feature>
<proteinExistence type="predicted"/>
<dbReference type="SUPFAM" id="SSF48425">
    <property type="entry name" value="Sec7 domain"/>
    <property type="match status" value="1"/>
</dbReference>
<dbReference type="InterPro" id="IPR035999">
    <property type="entry name" value="Sec7_dom_sf"/>
</dbReference>
<accession>A0A2K1QQN8</accession>
<dbReference type="InterPro" id="IPR011993">
    <property type="entry name" value="PH-like_dom_sf"/>
</dbReference>
<dbReference type="STRING" id="2082308.A0A2K1QQN8"/>
<sequence length="1624" mass="177335">MSALQAQHASRVPSQSQSHTPDAKKPLPHPPLRSLSFSRDRKASRRGLRAVDPSPPHHQHCQDVQRRPTSRDEQDHHQTSPLQNGSPANSLSLTSAHKATSRPEQHRKHSHGLSWTSHTRDSLVDNLLLSLDQISHHPPVDTAHPSFDSKRAPDSSAASSPSGAGPMSQFTAYRTRGHNHSSSISSEQDRNESPNRYAAQDSPHARRPSALSASRIMSGMRSSRQESVDTQQSSEMARPTRGWSRHGSKSSDVTTGDYASPSPNRHFAREASRERDVRNQNRDRSRSRPGRIQDSILSRGRPVPSTGSPLNHAPEPSIPSGPASSTKDSQNATRQTQDSMPNQRAGAPTRKQSSQSQVDLPKSPKLPHDIPEGVRAQAGDFVRASSMKSLQHPAASGTAAAATPPGSTQKHASGQPEERRGFFKRVFGSSNSRTNLNSSESTNGSPSVSRQGSYSNIHFPNGHSATQRRDRDASPAPSSTRELNKKPSSFFRRRKKSVTDPTEPPSLPTPQGIASGPESIASPTRSSLYKAMDPYLSGSATTPTQKPQAREATIQETIRKRKEETSPSIEDSDDPELFHSGYDKSPDAPIRGKSISANSISDPRRPSEIPSIPDLPLRNGSVATGGASPTLQMKSRKKDKPTSLSPPPVRVRAFPSTDRDNESVGSQSSKGHANPVSPINSNPASAETRKSSTTKAVNLVVDTASPRTEQEEVGLARPGRQPSPVDGSEEIFVTPHEKDTFLTPLHDNPQEPKMEARITSPDDLGLTYEQPDAVPALQLDGQASSPHLGHLRGERFGSDAIRNMSVATTATAMSSMTGILEGPTFEDREHALSIYNCDEDFMPRVTAAQFLGDRKTASINTLRAYIELYNFTGQTILGGMRMLCNRLLLKAESQQVDRILDAFASRWCECNPEHGFKLKDVVHTMCYSLLLLNTDLHMADIESKMTRAQFVKNTLPTIKRVVADAAPEDFDPADRPTPIDRPGMQWHDSSNSITATDSGDSDHRRTSVDSRRPTLTKRMSWSLGMGTKEEEMLLIPNSGSNALVSEKFDGKPAEWHYELESILKSFFTAIKNEALPLNKEGRPGLRRTNSLKSMAPSEMSMRSRKTDFYSMSGRWGRNRTRSKFYGSSTLASSRTSFDDGGSIFSNAASKFSLGKTMTTMSTDNYGMALGPDQGFPQTIGFANALSQSNAREDGVEDDNMSVNPQKFLLEDDSLELAGAPWAKEGILKHKHHLEATEKKAKERNWNECFAVIEKGYLRLFSFNSKGGKTGSLGVRKSMQKGKAASIAPSVVGGGNWMQNAESLGSFLLRQTIASTLPPPGYSKARPNVWALSLPTGAVHLFQVGTAEIAREFMNTANYWSARLSKEPLQGGVDNIEYGWGDAIITPSLIHPSLIAATASSSPDPNSPKPPSRDAHSTQNSISVPTGAGTRASIAGSMRNSIDHGMMRARSAGDKAHLEEWKPPAQSMMASQLMEVDQLKGLKDYVASVEAELQKHNELRGQIPGAYTPRHPNLAKAIANWEKKSAYLLRENVKFRTYIDALNLAQEEKKKIDVDRAEREQEKEERAQKKRDRELAAERLAGVEREKAQMELEGGSGGGSKEGTPRVGSVGGMTTLAEVKVAVQT</sequence>
<dbReference type="EMBL" id="NKHZ01000051">
    <property type="protein sequence ID" value="PNS17250.1"/>
    <property type="molecule type" value="Genomic_DNA"/>
</dbReference>
<comment type="caution">
    <text evidence="3">The sequence shown here is derived from an EMBL/GenBank/DDBJ whole genome shotgun (WGS) entry which is preliminary data.</text>
</comment>
<dbReference type="GO" id="GO:0032012">
    <property type="term" value="P:regulation of ARF protein signal transduction"/>
    <property type="evidence" value="ECO:0007669"/>
    <property type="project" value="InterPro"/>
</dbReference>
<feature type="region of interest" description="Disordered" evidence="1">
    <location>
        <begin position="1080"/>
        <end position="1103"/>
    </location>
</feature>
<dbReference type="PANTHER" id="PTHR10663:SF373">
    <property type="entry name" value="PH AND SEC7 DOMAIN-CONTAINING PROTEIN C11E3.11C"/>
    <property type="match status" value="1"/>
</dbReference>
<feature type="compositionally biased region" description="Low complexity" evidence="1">
    <location>
        <begin position="154"/>
        <end position="168"/>
    </location>
</feature>
<dbReference type="Pfam" id="PF01369">
    <property type="entry name" value="Sec7"/>
    <property type="match status" value="1"/>
</dbReference>
<dbReference type="Gene3D" id="1.10.1000.11">
    <property type="entry name" value="Arf Nucleotide-binding Site Opener,domain 2"/>
    <property type="match status" value="1"/>
</dbReference>
<dbReference type="Pfam" id="PF15410">
    <property type="entry name" value="PH_9"/>
    <property type="match status" value="1"/>
</dbReference>
<dbReference type="SMART" id="SM00222">
    <property type="entry name" value="Sec7"/>
    <property type="match status" value="1"/>
</dbReference>
<feature type="compositionally biased region" description="Polar residues" evidence="1">
    <location>
        <begin position="322"/>
        <end position="342"/>
    </location>
</feature>